<dbReference type="RefSeq" id="WP_184580381.1">
    <property type="nucleotide sequence ID" value="NZ_JACHJT010000001.1"/>
</dbReference>
<dbReference type="PANTHER" id="PTHR37291:SF1">
    <property type="entry name" value="TYPE IV METHYL-DIRECTED RESTRICTION ENZYME ECOKMCRB SUBUNIT"/>
    <property type="match status" value="1"/>
</dbReference>
<dbReference type="Proteomes" id="UP000523007">
    <property type="component" value="Unassembled WGS sequence"/>
</dbReference>
<reference evidence="2 3" key="1">
    <citation type="submission" date="2020-08" db="EMBL/GenBank/DDBJ databases">
        <title>Sequencing the genomes of 1000 actinobacteria strains.</title>
        <authorList>
            <person name="Klenk H.-P."/>
        </authorList>
    </citation>
    <scope>NUCLEOTIDE SEQUENCE [LARGE SCALE GENOMIC DNA]</scope>
    <source>
        <strain evidence="2 3">DSM 102030</strain>
    </source>
</reference>
<proteinExistence type="predicted"/>
<dbReference type="AlphaFoldDB" id="A0A7W7W372"/>
<accession>A0A7W7W372</accession>
<dbReference type="EMBL" id="JACHJT010000001">
    <property type="protein sequence ID" value="MBB4932742.1"/>
    <property type="molecule type" value="Genomic_DNA"/>
</dbReference>
<dbReference type="GO" id="GO:0005524">
    <property type="term" value="F:ATP binding"/>
    <property type="evidence" value="ECO:0007669"/>
    <property type="project" value="InterPro"/>
</dbReference>
<dbReference type="GO" id="GO:0016887">
    <property type="term" value="F:ATP hydrolysis activity"/>
    <property type="evidence" value="ECO:0007669"/>
    <property type="project" value="InterPro"/>
</dbReference>
<dbReference type="InterPro" id="IPR027417">
    <property type="entry name" value="P-loop_NTPase"/>
</dbReference>
<dbReference type="InterPro" id="IPR011704">
    <property type="entry name" value="ATPase_dyneun-rel_AAA"/>
</dbReference>
<sequence>MANGIDLSRAAAEFDPADARERVERARDDRQRVTDEFPLDRWPTLALESYALGAAPQEGTGFCRLMEFGTEALGSIRGGSAAKHIIYLHNDGRWRLSGPLVGMEAHSAWERLRTEFVAAFEAAEAEDFDALDDLGALRFGQALVTKTLAAYFPQHFLPVYSAAHIRHFIELFGGATYQAYAGSEWAWGANRRLYDLVYRNKAFREWDPDTVIRFLYQNYDPRQSGRAVYKIAPGRQAEMWPECRDNGFICVGWDEVGDLESYENDAELKTALDTHRPERPGGHRALARNLLAFRDLHPGDVIVANRGKSEILALGTVSGAYVHDTARERYRNTVPVDWDESYAQTLEPPEAGWRQTFAKVKPLLMHRIEANRAGRGGTPAEEPAPAPQVRRILDVLDAKGQAILYGPPGTGKTRAALSAALACAGRPEAADYAAEDRRRAIADLLDGAASGKASVRMVTFHPSYGYEDFVEGYKPAPAADGSGLNLQLTDGIFLDVCREADDSPDRRFLLIIDELNRGDLPRIFGELVTFLEKDKRGVPVTLPVSKRPFRIPPNVVLLATMNTADRSVGHMDAAIRRRFGFVELGPDLDAVAGTVGPLPLATFLGELNLRITRHLDADHQLGHAYLMRDDEPLYREEDLASAFYTDIAPLLVDHCLGRAELLHSLLGPLLDPDTGAPNQMAAGDLARALAAEFAPEGDDGDSD</sequence>
<evidence type="ECO:0000313" key="3">
    <source>
        <dbReference type="Proteomes" id="UP000523007"/>
    </source>
</evidence>
<dbReference type="Pfam" id="PF07728">
    <property type="entry name" value="AAA_5"/>
    <property type="match status" value="1"/>
</dbReference>
<dbReference type="PANTHER" id="PTHR37291">
    <property type="entry name" value="5-METHYLCYTOSINE-SPECIFIC RESTRICTION ENZYME B"/>
    <property type="match status" value="1"/>
</dbReference>
<comment type="caution">
    <text evidence="2">The sequence shown here is derived from an EMBL/GenBank/DDBJ whole genome shotgun (WGS) entry which is preliminary data.</text>
</comment>
<keyword evidence="3" id="KW-1185">Reference proteome</keyword>
<evidence type="ECO:0000313" key="2">
    <source>
        <dbReference type="EMBL" id="MBB4932742.1"/>
    </source>
</evidence>
<evidence type="ECO:0000259" key="1">
    <source>
        <dbReference type="Pfam" id="PF07728"/>
    </source>
</evidence>
<dbReference type="InterPro" id="IPR052934">
    <property type="entry name" value="Methyl-DNA_Rec/Restrict_Enz"/>
</dbReference>
<dbReference type="Gene3D" id="3.40.50.300">
    <property type="entry name" value="P-loop containing nucleotide triphosphate hydrolases"/>
    <property type="match status" value="1"/>
</dbReference>
<dbReference type="SUPFAM" id="SSF52540">
    <property type="entry name" value="P-loop containing nucleoside triphosphate hydrolases"/>
    <property type="match status" value="1"/>
</dbReference>
<feature type="domain" description="ATPase dynein-related AAA" evidence="1">
    <location>
        <begin position="441"/>
        <end position="579"/>
    </location>
</feature>
<name>A0A7W7W372_9ACTN</name>
<protein>
    <submittedName>
        <fullName evidence="2">5-methylcytosine-specific restriction protein B</fullName>
        <ecNumber evidence="2">3.1.21.-</ecNumber>
    </submittedName>
</protein>
<dbReference type="EC" id="3.1.21.-" evidence="2"/>
<keyword evidence="2" id="KW-0378">Hydrolase</keyword>
<gene>
    <name evidence="2" type="ORF">F4561_003562</name>
</gene>
<organism evidence="2 3">
    <name type="scientific">Lipingzhangella halophila</name>
    <dbReference type="NCBI Taxonomy" id="1783352"/>
    <lineage>
        <taxon>Bacteria</taxon>
        <taxon>Bacillati</taxon>
        <taxon>Actinomycetota</taxon>
        <taxon>Actinomycetes</taxon>
        <taxon>Streptosporangiales</taxon>
        <taxon>Nocardiopsidaceae</taxon>
        <taxon>Lipingzhangella</taxon>
    </lineage>
</organism>